<gene>
    <name evidence="1" type="ORF">G9Q37_09305</name>
</gene>
<protein>
    <submittedName>
        <fullName evidence="1">DUF1631 domain-containing protein</fullName>
    </submittedName>
</protein>
<evidence type="ECO:0000313" key="1">
    <source>
        <dbReference type="EMBL" id="QIM52325.1"/>
    </source>
</evidence>
<dbReference type="KEGG" id="hcz:G9Q37_09305"/>
<dbReference type="AlphaFoldDB" id="A0A6G8IGZ8"/>
<dbReference type="RefSeq" id="WP_166226927.1">
    <property type="nucleotide sequence ID" value="NZ_CP049989.1"/>
</dbReference>
<dbReference type="Proteomes" id="UP000503162">
    <property type="component" value="Chromosome"/>
</dbReference>
<reference evidence="1 2" key="1">
    <citation type="submission" date="2020-03" db="EMBL/GenBank/DDBJ databases">
        <title>Hydrogenophaga sp. nov. isolated from cyanobacterial mat.</title>
        <authorList>
            <person name="Thorat V."/>
            <person name="Kirdat K."/>
            <person name="Tiwarekar B."/>
            <person name="Costa E.D."/>
            <person name="Yadav A."/>
        </authorList>
    </citation>
    <scope>NUCLEOTIDE SEQUENCE [LARGE SCALE GENOMIC DNA]</scope>
    <source>
        <strain evidence="1 2">BA0156</strain>
    </source>
</reference>
<sequence>MSVPSNLLEHCFDEAVRHAAPSLGRCIDLAVASLQQEEKDQRDVAQRDRCARAWYTLLKHRQGWGPAFAQRLKAALHAGYHEGNTSSLALLSNSELLALVDESAVNESIESAKVLQNLLPEVEQALAVLDARMSSLIGLDTVHAEKNPLRPSIYVRVLRDQLIASEGDAEVRTLWMRHLAAPLGRELRSLYEQLALMLQRANVQEASYRVRLVADPQASKPPAPPKRDLLDYEFTAGGVAVEPARDAQGQTAPNADTVWLPPMADLARTAPMLDHDVMQQFLEQGGPAFEQPLDQHYYRAIERERAELAAQAALPVLDDVVLEEERSRFRGLPAVDRPVRHVSIGSQLNAQTWGEVASATERSRMLLDLKAHAQSVAQAVGLDVVRKLVNQVARDPLLLAPVREAVVALEPALLQQAMTQPRYFNEDAHPARRLVESVAQRSFRYNDEFSEEFDSFFAPVRDAFRELNTRAAKEPQAFGETLEKLRSHWRSQDEREEKVKSERLQALRHAEERQATADRIAWDLSQRPDVEGAPAFILDFIYGSWSLVLASAEMGLPDTQERLNAYRKAVSDLLWSIKKDVTLRRPAELFRIVPGLVKTLREGLDQLGKSPAETQTFFDALMRLHEPVLGLRRARVRSESGQSGPAPLEDEATVLLTLEEMAPATPEQRTPKAAAQPWLGKQEMAHAGFEDTIATDFDSLHSDFDSSNGSLDDEITFDAEQLLLSLREGAWVDLYSHGEWLRAQLIWASNRGTLFMFTSRGGRAHSMTKRVCVRLIRSRWLRPVESRPVVQAALEAVMAAGPPPVLEPVSVH</sequence>
<organism evidence="1 2">
    <name type="scientific">Hydrogenophaga crocea</name>
    <dbReference type="NCBI Taxonomy" id="2716225"/>
    <lineage>
        <taxon>Bacteria</taxon>
        <taxon>Pseudomonadati</taxon>
        <taxon>Pseudomonadota</taxon>
        <taxon>Betaproteobacteria</taxon>
        <taxon>Burkholderiales</taxon>
        <taxon>Comamonadaceae</taxon>
        <taxon>Hydrogenophaga</taxon>
    </lineage>
</organism>
<keyword evidence="2" id="KW-1185">Reference proteome</keyword>
<dbReference type="Pfam" id="PF07793">
    <property type="entry name" value="DUF1631"/>
    <property type="match status" value="1"/>
</dbReference>
<dbReference type="InterPro" id="IPR012434">
    <property type="entry name" value="DUF1631"/>
</dbReference>
<evidence type="ECO:0000313" key="2">
    <source>
        <dbReference type="Proteomes" id="UP000503162"/>
    </source>
</evidence>
<proteinExistence type="predicted"/>
<name>A0A6G8IGZ8_9BURK</name>
<accession>A0A6G8IGZ8</accession>
<dbReference type="EMBL" id="CP049989">
    <property type="protein sequence ID" value="QIM52325.1"/>
    <property type="molecule type" value="Genomic_DNA"/>
</dbReference>